<dbReference type="AlphaFoldDB" id="A0ABC8KV86"/>
<accession>A0ABC8KV86</accession>
<comment type="caution">
    <text evidence="1">The sequence shown here is derived from an EMBL/GenBank/DDBJ whole genome shotgun (WGS) entry which is preliminary data.</text>
</comment>
<proteinExistence type="predicted"/>
<organism evidence="1 2">
    <name type="scientific">Eruca vesicaria subsp. sativa</name>
    <name type="common">Garden rocket</name>
    <name type="synonym">Eruca sativa</name>
    <dbReference type="NCBI Taxonomy" id="29727"/>
    <lineage>
        <taxon>Eukaryota</taxon>
        <taxon>Viridiplantae</taxon>
        <taxon>Streptophyta</taxon>
        <taxon>Embryophyta</taxon>
        <taxon>Tracheophyta</taxon>
        <taxon>Spermatophyta</taxon>
        <taxon>Magnoliopsida</taxon>
        <taxon>eudicotyledons</taxon>
        <taxon>Gunneridae</taxon>
        <taxon>Pentapetalae</taxon>
        <taxon>rosids</taxon>
        <taxon>malvids</taxon>
        <taxon>Brassicales</taxon>
        <taxon>Brassicaceae</taxon>
        <taxon>Brassiceae</taxon>
        <taxon>Eruca</taxon>
    </lineage>
</organism>
<evidence type="ECO:0000313" key="1">
    <source>
        <dbReference type="EMBL" id="CAH8359777.1"/>
    </source>
</evidence>
<dbReference type="EMBL" id="CAKOAT010272932">
    <property type="protein sequence ID" value="CAH8359777.1"/>
    <property type="molecule type" value="Genomic_DNA"/>
</dbReference>
<sequence>MGPRYKMPKDNSHYHMAIGGEGIMETLNSCRHIKNPETTSGDLLKKKSSLANPLKKKPMECISLFHLPSSLTNHKKFKIHGDVWFPHPLLSQGNSSVFIFWKPLK</sequence>
<protein>
    <submittedName>
        <fullName evidence="1">Uncharacterized protein</fullName>
    </submittedName>
</protein>
<gene>
    <name evidence="1" type="ORF">ERUC_LOCUS25533</name>
</gene>
<keyword evidence="2" id="KW-1185">Reference proteome</keyword>
<name>A0ABC8KV86_ERUVS</name>
<evidence type="ECO:0000313" key="2">
    <source>
        <dbReference type="Proteomes" id="UP001642260"/>
    </source>
</evidence>
<reference evidence="1 2" key="1">
    <citation type="submission" date="2022-03" db="EMBL/GenBank/DDBJ databases">
        <authorList>
            <person name="Macdonald S."/>
            <person name="Ahmed S."/>
            <person name="Newling K."/>
        </authorList>
    </citation>
    <scope>NUCLEOTIDE SEQUENCE [LARGE SCALE GENOMIC DNA]</scope>
</reference>
<dbReference type="Proteomes" id="UP001642260">
    <property type="component" value="Unassembled WGS sequence"/>
</dbReference>